<dbReference type="HOGENOM" id="CLU_1396776_0_0_1"/>
<dbReference type="AlphaFoldDB" id="B6QSA7"/>
<name>B6QSA7_TALMQ</name>
<dbReference type="Proteomes" id="UP000001294">
    <property type="component" value="Unassembled WGS sequence"/>
</dbReference>
<proteinExistence type="predicted"/>
<gene>
    <name evidence="1" type="ORF">PMAA_000850</name>
</gene>
<dbReference type="VEuPathDB" id="FungiDB:PMAA_000850"/>
<keyword evidence="2" id="KW-1185">Reference proteome</keyword>
<organism evidence="1 2">
    <name type="scientific">Talaromyces marneffei (strain ATCC 18224 / CBS 334.59 / QM 7333)</name>
    <name type="common">Penicillium marneffei</name>
    <dbReference type="NCBI Taxonomy" id="441960"/>
    <lineage>
        <taxon>Eukaryota</taxon>
        <taxon>Fungi</taxon>
        <taxon>Dikarya</taxon>
        <taxon>Ascomycota</taxon>
        <taxon>Pezizomycotina</taxon>
        <taxon>Eurotiomycetes</taxon>
        <taxon>Eurotiomycetidae</taxon>
        <taxon>Eurotiales</taxon>
        <taxon>Trichocomaceae</taxon>
        <taxon>Talaromyces</taxon>
        <taxon>Talaromyces sect. Talaromyces</taxon>
    </lineage>
</organism>
<accession>B6QSA7</accession>
<reference evidence="2" key="1">
    <citation type="journal article" date="2015" name="Genome Announc.">
        <title>Genome sequence of the AIDS-associated pathogen Penicillium marneffei (ATCC18224) and its near taxonomic relative Talaromyces stipitatus (ATCC10500).</title>
        <authorList>
            <person name="Nierman W.C."/>
            <person name="Fedorova-Abrams N.D."/>
            <person name="Andrianopoulos A."/>
        </authorList>
    </citation>
    <scope>NUCLEOTIDE SEQUENCE [LARGE SCALE GENOMIC DNA]</scope>
    <source>
        <strain evidence="2">ATCC 18224 / CBS 334.59 / QM 7333</strain>
    </source>
</reference>
<sequence>MNSILLVRARLDPQDELLQVQYITPYFILEFKIFVLLSSEIPIFTHRFKVRLNILFTYILPMAPRIAKTMKQQIPSTGIKVIDACVKEIMQLPKRENILHAPFYKNFPGRTITRDVESEIIVVGAGWEFPFYATVFVAAGATKIIAYEMNPEKFGVGQIGGTMKDDILSFYCGCGLAYLMPDFTPEHLERLPSEI</sequence>
<dbReference type="EMBL" id="DS995905">
    <property type="protein sequence ID" value="EEA19285.1"/>
    <property type="molecule type" value="Genomic_DNA"/>
</dbReference>
<evidence type="ECO:0000313" key="2">
    <source>
        <dbReference type="Proteomes" id="UP000001294"/>
    </source>
</evidence>
<protein>
    <submittedName>
        <fullName evidence="1">Uncharacterized protein</fullName>
    </submittedName>
</protein>
<evidence type="ECO:0000313" key="1">
    <source>
        <dbReference type="EMBL" id="EEA19285.1"/>
    </source>
</evidence>